<feature type="non-terminal residue" evidence="1">
    <location>
        <position position="1"/>
    </location>
</feature>
<evidence type="ECO:0000313" key="1">
    <source>
        <dbReference type="EMBL" id="KAF0875253.1"/>
    </source>
</evidence>
<name>A0A6G1AJF0_CROCR</name>
<sequence length="101" mass="11693">LLGINPKERKIGSQRVCTPVFTAVLSTIAKIWKQPKCPSTEEWLRKMGYVHTHNRIPFSHEKEGNPAICDNMDRLRLEHYAKPDSQIEKDKYCMVSLIRGI</sequence>
<feature type="non-terminal residue" evidence="1">
    <location>
        <position position="101"/>
    </location>
</feature>
<evidence type="ECO:0000313" key="2">
    <source>
        <dbReference type="Proteomes" id="UP000475037"/>
    </source>
</evidence>
<dbReference type="AlphaFoldDB" id="A0A6G1AJF0"/>
<accession>A0A6G1AJF0</accession>
<protein>
    <submittedName>
        <fullName evidence="1">LORF2 protein</fullName>
    </submittedName>
</protein>
<comment type="caution">
    <text evidence="1">The sequence shown here is derived from an EMBL/GenBank/DDBJ whole genome shotgun (WGS) entry which is preliminary data.</text>
</comment>
<reference evidence="1 2" key="1">
    <citation type="submission" date="2019-11" db="EMBL/GenBank/DDBJ databases">
        <authorList>
            <person name="Yang C."/>
            <person name="Li F."/>
        </authorList>
    </citation>
    <scope>NUCLEOTIDE SEQUENCE [LARGE SCALE GENOMIC DNA]</scope>
    <source>
        <strain evidence="1">KB4526</strain>
        <tissue evidence="1">Muscle</tissue>
    </source>
</reference>
<organism evidence="1 2">
    <name type="scientific">Crocuta crocuta</name>
    <name type="common">Spotted hyena</name>
    <dbReference type="NCBI Taxonomy" id="9678"/>
    <lineage>
        <taxon>Eukaryota</taxon>
        <taxon>Metazoa</taxon>
        <taxon>Chordata</taxon>
        <taxon>Craniata</taxon>
        <taxon>Vertebrata</taxon>
        <taxon>Euteleostomi</taxon>
        <taxon>Mammalia</taxon>
        <taxon>Eutheria</taxon>
        <taxon>Laurasiatheria</taxon>
        <taxon>Carnivora</taxon>
        <taxon>Feliformia</taxon>
        <taxon>Hyaenidae</taxon>
        <taxon>Crocuta</taxon>
    </lineage>
</organism>
<dbReference type="Proteomes" id="UP000475037">
    <property type="component" value="Unassembled WGS sequence"/>
</dbReference>
<keyword evidence="2" id="KW-1185">Reference proteome</keyword>
<gene>
    <name evidence="1" type="primary">Pol_460</name>
    <name evidence="1" type="ORF">FOF47_R07565</name>
</gene>
<proteinExistence type="predicted"/>
<dbReference type="EMBL" id="VOAJ01005265">
    <property type="protein sequence ID" value="KAF0875253.1"/>
    <property type="molecule type" value="Genomic_DNA"/>
</dbReference>